<proteinExistence type="predicted"/>
<dbReference type="Gene3D" id="2.10.25.10">
    <property type="entry name" value="Laminin"/>
    <property type="match status" value="1"/>
</dbReference>
<dbReference type="InterPro" id="IPR001881">
    <property type="entry name" value="EGF-like_Ca-bd_dom"/>
</dbReference>
<keyword evidence="2" id="KW-1015">Disulfide bond</keyword>
<dbReference type="CDD" id="cd00054">
    <property type="entry name" value="EGF_CA"/>
    <property type="match status" value="1"/>
</dbReference>
<protein>
    <recommendedName>
        <fullName evidence="4">EGF-like domain-containing protein</fullName>
    </recommendedName>
</protein>
<dbReference type="Proteomes" id="UP001159405">
    <property type="component" value="Unassembled WGS sequence"/>
</dbReference>
<reference evidence="5 6" key="1">
    <citation type="submission" date="2022-05" db="EMBL/GenBank/DDBJ databases">
        <authorList>
            <consortium name="Genoscope - CEA"/>
            <person name="William W."/>
        </authorList>
    </citation>
    <scope>NUCLEOTIDE SEQUENCE [LARGE SCALE GENOMIC DNA]</scope>
</reference>
<dbReference type="Gene3D" id="2.60.120.260">
    <property type="entry name" value="Galactose-binding domain-like"/>
    <property type="match status" value="1"/>
</dbReference>
<name>A0ABN8PLH6_9CNID</name>
<keyword evidence="1 3" id="KW-0245">EGF-like domain</keyword>
<dbReference type="InterPro" id="IPR049883">
    <property type="entry name" value="NOTCH1_EGF-like"/>
</dbReference>
<dbReference type="InterPro" id="IPR000152">
    <property type="entry name" value="EGF-type_Asp/Asn_hydroxyl_site"/>
</dbReference>
<evidence type="ECO:0000256" key="1">
    <source>
        <dbReference type="ARBA" id="ARBA00022536"/>
    </source>
</evidence>
<feature type="domain" description="EGF-like" evidence="4">
    <location>
        <begin position="11"/>
        <end position="52"/>
    </location>
</feature>
<evidence type="ECO:0000259" key="4">
    <source>
        <dbReference type="PROSITE" id="PS50026"/>
    </source>
</evidence>
<dbReference type="SMART" id="SM00179">
    <property type="entry name" value="EGF_CA"/>
    <property type="match status" value="1"/>
</dbReference>
<dbReference type="InterPro" id="IPR000742">
    <property type="entry name" value="EGF"/>
</dbReference>
<dbReference type="EMBL" id="CALNXK010000078">
    <property type="protein sequence ID" value="CAH3146333.1"/>
    <property type="molecule type" value="Genomic_DNA"/>
</dbReference>
<dbReference type="Pfam" id="PF07645">
    <property type="entry name" value="EGF_CA"/>
    <property type="match status" value="1"/>
</dbReference>
<dbReference type="PROSITE" id="PS50026">
    <property type="entry name" value="EGF_3"/>
    <property type="match status" value="1"/>
</dbReference>
<gene>
    <name evidence="5" type="ORF">PLOB_00045011</name>
</gene>
<sequence>MQQGVQTDATYIDECAIGSHGCVTGSSICVNTIGSFKCSCNFGYDLVSETCLPVFYATFNCDNAMELFADDTSLGNDNSNWRASFTYTIIGNPRVISVVGADFGGGFGILGSTTNGLLTNESWKCTGVLYPGWNSPDFDDQNWPSARVFGVNSADSPWRMMISGIEATAKWIWAADQDNGVVYCRLNLQ</sequence>
<keyword evidence="6" id="KW-1185">Reference proteome</keyword>
<evidence type="ECO:0000256" key="3">
    <source>
        <dbReference type="PROSITE-ProRule" id="PRU00076"/>
    </source>
</evidence>
<evidence type="ECO:0000313" key="6">
    <source>
        <dbReference type="Proteomes" id="UP001159405"/>
    </source>
</evidence>
<comment type="caution">
    <text evidence="3">Lacks conserved residue(s) required for the propagation of feature annotation.</text>
</comment>
<comment type="caution">
    <text evidence="5">The sequence shown here is derived from an EMBL/GenBank/DDBJ whole genome shotgun (WGS) entry which is preliminary data.</text>
</comment>
<organism evidence="5 6">
    <name type="scientific">Porites lobata</name>
    <dbReference type="NCBI Taxonomy" id="104759"/>
    <lineage>
        <taxon>Eukaryota</taxon>
        <taxon>Metazoa</taxon>
        <taxon>Cnidaria</taxon>
        <taxon>Anthozoa</taxon>
        <taxon>Hexacorallia</taxon>
        <taxon>Scleractinia</taxon>
        <taxon>Fungiina</taxon>
        <taxon>Poritidae</taxon>
        <taxon>Porites</taxon>
    </lineage>
</organism>
<evidence type="ECO:0000256" key="2">
    <source>
        <dbReference type="ARBA" id="ARBA00023157"/>
    </source>
</evidence>
<dbReference type="PROSITE" id="PS01186">
    <property type="entry name" value="EGF_2"/>
    <property type="match status" value="1"/>
</dbReference>
<dbReference type="PROSITE" id="PS00010">
    <property type="entry name" value="ASX_HYDROXYL"/>
    <property type="match status" value="1"/>
</dbReference>
<accession>A0ABN8PLH6</accession>
<dbReference type="SUPFAM" id="SSF57196">
    <property type="entry name" value="EGF/Laminin"/>
    <property type="match status" value="1"/>
</dbReference>
<evidence type="ECO:0000313" key="5">
    <source>
        <dbReference type="EMBL" id="CAH3146333.1"/>
    </source>
</evidence>